<feature type="region of interest" description="Disordered" evidence="1">
    <location>
        <begin position="15"/>
        <end position="42"/>
    </location>
</feature>
<proteinExistence type="predicted"/>
<dbReference type="PANTHER" id="PTHR31471">
    <property type="entry name" value="OS02G0116800 PROTEIN"/>
    <property type="match status" value="1"/>
</dbReference>
<organism evidence="2 3">
    <name type="scientific">Papaver nudicaule</name>
    <name type="common">Iceland poppy</name>
    <dbReference type="NCBI Taxonomy" id="74823"/>
    <lineage>
        <taxon>Eukaryota</taxon>
        <taxon>Viridiplantae</taxon>
        <taxon>Streptophyta</taxon>
        <taxon>Embryophyta</taxon>
        <taxon>Tracheophyta</taxon>
        <taxon>Spermatophyta</taxon>
        <taxon>Magnoliopsida</taxon>
        <taxon>Ranunculales</taxon>
        <taxon>Papaveraceae</taxon>
        <taxon>Papaveroideae</taxon>
        <taxon>Papaver</taxon>
    </lineage>
</organism>
<accession>A0AA41V495</accession>
<evidence type="ECO:0000313" key="3">
    <source>
        <dbReference type="Proteomes" id="UP001177140"/>
    </source>
</evidence>
<comment type="caution">
    <text evidence="2">The sequence shown here is derived from an EMBL/GenBank/DDBJ whole genome shotgun (WGS) entry which is preliminary data.</text>
</comment>
<evidence type="ECO:0000256" key="1">
    <source>
        <dbReference type="SAM" id="MobiDB-lite"/>
    </source>
</evidence>
<feature type="region of interest" description="Disordered" evidence="1">
    <location>
        <begin position="73"/>
        <end position="109"/>
    </location>
</feature>
<dbReference type="Proteomes" id="UP001177140">
    <property type="component" value="Unassembled WGS sequence"/>
</dbReference>
<dbReference type="EMBL" id="JAJJMA010104044">
    <property type="protein sequence ID" value="MCL7030664.1"/>
    <property type="molecule type" value="Genomic_DNA"/>
</dbReference>
<feature type="non-terminal residue" evidence="2">
    <location>
        <position position="138"/>
    </location>
</feature>
<name>A0AA41V495_PAPNU</name>
<reference evidence="2" key="1">
    <citation type="submission" date="2022-03" db="EMBL/GenBank/DDBJ databases">
        <title>A functionally conserved STORR gene fusion in Papaver species that diverged 16.8 million years ago.</title>
        <authorList>
            <person name="Catania T."/>
        </authorList>
    </citation>
    <scope>NUCLEOTIDE SEQUENCE</scope>
    <source>
        <strain evidence="2">S-191538</strain>
    </source>
</reference>
<feature type="compositionally biased region" description="Polar residues" evidence="1">
    <location>
        <begin position="20"/>
        <end position="30"/>
    </location>
</feature>
<sequence>GSKDASIMISHVMSRRDVATQMSPDISSRASPKRTCFSPSPPSLLPIIEQQSHHNIEVRDVEVDGRVTVTRWSRNGARAPRKGNEDVKDRKKKSSETQISGWEITETGVSKSKREEAKITAWENLQKAKAETAIRKLE</sequence>
<protein>
    <recommendedName>
        <fullName evidence="4">Remorin C-terminal domain-containing protein</fullName>
    </recommendedName>
</protein>
<dbReference type="AlphaFoldDB" id="A0AA41V495"/>
<feature type="non-terminal residue" evidence="2">
    <location>
        <position position="1"/>
    </location>
</feature>
<evidence type="ECO:0008006" key="4">
    <source>
        <dbReference type="Google" id="ProtNLM"/>
    </source>
</evidence>
<gene>
    <name evidence="2" type="ORF">MKW94_016217</name>
</gene>
<evidence type="ECO:0000313" key="2">
    <source>
        <dbReference type="EMBL" id="MCL7030664.1"/>
    </source>
</evidence>
<keyword evidence="3" id="KW-1185">Reference proteome</keyword>
<dbReference type="PANTHER" id="PTHR31471:SF13">
    <property type="entry name" value="REMORIN FAMILY PROTEIN"/>
    <property type="match status" value="1"/>
</dbReference>